<organism evidence="4 5">
    <name type="scientific">Limnoraphis robusta CCNP1315</name>
    <dbReference type="NCBI Taxonomy" id="3110306"/>
    <lineage>
        <taxon>Bacteria</taxon>
        <taxon>Bacillati</taxon>
        <taxon>Cyanobacteriota</taxon>
        <taxon>Cyanophyceae</taxon>
        <taxon>Oscillatoriophycideae</taxon>
        <taxon>Oscillatoriales</taxon>
        <taxon>Sirenicapillariaceae</taxon>
        <taxon>Limnoraphis</taxon>
    </lineage>
</organism>
<accession>A0ABU5U635</accession>
<gene>
    <name evidence="4" type="ORF">VB854_27435</name>
</gene>
<dbReference type="InterPro" id="IPR052169">
    <property type="entry name" value="CW_Biosynth-Accessory"/>
</dbReference>
<feature type="domain" description="Capsule synthesis protein CapA" evidence="3">
    <location>
        <begin position="203"/>
        <end position="437"/>
    </location>
</feature>
<name>A0ABU5U635_9CYAN</name>
<comment type="similarity">
    <text evidence="1">Belongs to the CapA family.</text>
</comment>
<dbReference type="EMBL" id="JAYGHT010000191">
    <property type="protein sequence ID" value="MEA5522668.1"/>
    <property type="molecule type" value="Genomic_DNA"/>
</dbReference>
<dbReference type="Proteomes" id="UP001301728">
    <property type="component" value="Unassembled WGS sequence"/>
</dbReference>
<evidence type="ECO:0000256" key="2">
    <source>
        <dbReference type="SAM" id="MobiDB-lite"/>
    </source>
</evidence>
<dbReference type="InterPro" id="IPR019079">
    <property type="entry name" value="Capsule_synth_CapA"/>
</dbReference>
<dbReference type="RefSeq" id="WP_323275127.1">
    <property type="nucleotide sequence ID" value="NZ_JAYGHT010000191.1"/>
</dbReference>
<dbReference type="PANTHER" id="PTHR33393:SF13">
    <property type="entry name" value="PGA BIOSYNTHESIS PROTEIN CAPA"/>
    <property type="match status" value="1"/>
</dbReference>
<dbReference type="Pfam" id="PF09587">
    <property type="entry name" value="PGA_cap"/>
    <property type="match status" value="1"/>
</dbReference>
<sequence length="655" mass="72744">MVYAEHLSQPSIFDLARSGDFQAINYLINSYLRPQGIYAHVAPEGRGRLQVLVEFQTEPVAERITKFICHLLWKINSPTVEGVQILGRYTGDQAVLWKQSVRIVTPANRVRQRSRTGQLDGLKFRTFRTLMMMGSAVAAFILGCWVSYYEVIAQLPPTSAPAQQNVAAPTLPPKRPEQVQAALEVVPVVQHTTVQKPLDSTVTLMFGGDVTLSDHFEKIVGDDHTWAFEKLDEYREADVAMVNLENPLTRSTLRRPNKQFNFKADPEAVQVLTSGGIDLVNLANNHAMDYEAEGLIETLETLEKAGIHAIGAGKDIKEARRPEILEVKGQRIAYFGYYDADFHAADEKNPGTNPRYDERIAEDIQAIRDQVDWIVVNFHWGVELAQYPGDWQIELARFTIDQGADLVVGHHPHVLQGAEIYKGRPIVYSLGNFIFGGNSRNNYDTAVLKVSLKADRKMKVEFLPVEVRQYQAKIVRGQKGDEILQQLERLSQIFEKPMDSPVVLDAPASAPRSVDGQRLTPAPQLPNLSQPTKPSVEPKVPEDAIGDEAEAESAPPEAVNLPPRLAPTSSTSDPLKPYIHDPFIKDPFITTPPATSEPISTSQPYPDEFRHPISFALSKSGMEAHAQPKVQPETPVGFSKAGVDLPKIAAHAPTF</sequence>
<dbReference type="PANTHER" id="PTHR33393">
    <property type="entry name" value="POLYGLUTAMINE SYNTHESIS ACCESSORY PROTEIN RV0574C-RELATED"/>
    <property type="match status" value="1"/>
</dbReference>
<proteinExistence type="inferred from homology"/>
<dbReference type="Gene3D" id="3.60.21.10">
    <property type="match status" value="1"/>
</dbReference>
<dbReference type="CDD" id="cd07381">
    <property type="entry name" value="MPP_CapA"/>
    <property type="match status" value="1"/>
</dbReference>
<dbReference type="InterPro" id="IPR029052">
    <property type="entry name" value="Metallo-depent_PP-like"/>
</dbReference>
<evidence type="ECO:0000313" key="4">
    <source>
        <dbReference type="EMBL" id="MEA5522668.1"/>
    </source>
</evidence>
<protein>
    <submittedName>
        <fullName evidence="4">CapA family protein</fullName>
    </submittedName>
</protein>
<evidence type="ECO:0000256" key="1">
    <source>
        <dbReference type="ARBA" id="ARBA00005662"/>
    </source>
</evidence>
<dbReference type="SMART" id="SM00854">
    <property type="entry name" value="PGA_cap"/>
    <property type="match status" value="1"/>
</dbReference>
<evidence type="ECO:0000259" key="3">
    <source>
        <dbReference type="SMART" id="SM00854"/>
    </source>
</evidence>
<reference evidence="4 5" key="1">
    <citation type="submission" date="2023-12" db="EMBL/GenBank/DDBJ databases">
        <title>Baltic Sea Cyanobacteria.</title>
        <authorList>
            <person name="Delbaje E."/>
            <person name="Fewer D.P."/>
            <person name="Shishido T.K."/>
        </authorList>
    </citation>
    <scope>NUCLEOTIDE SEQUENCE [LARGE SCALE GENOMIC DNA]</scope>
    <source>
        <strain evidence="4 5">CCNP 1315</strain>
    </source>
</reference>
<comment type="caution">
    <text evidence="4">The sequence shown here is derived from an EMBL/GenBank/DDBJ whole genome shotgun (WGS) entry which is preliminary data.</text>
</comment>
<keyword evidence="5" id="KW-1185">Reference proteome</keyword>
<dbReference type="SUPFAM" id="SSF56300">
    <property type="entry name" value="Metallo-dependent phosphatases"/>
    <property type="match status" value="1"/>
</dbReference>
<evidence type="ECO:0000313" key="5">
    <source>
        <dbReference type="Proteomes" id="UP001301728"/>
    </source>
</evidence>
<feature type="region of interest" description="Disordered" evidence="2">
    <location>
        <begin position="619"/>
        <end position="640"/>
    </location>
</feature>
<feature type="region of interest" description="Disordered" evidence="2">
    <location>
        <begin position="502"/>
        <end position="575"/>
    </location>
</feature>